<name>A0AA88R4B4_9ASTE</name>
<keyword evidence="3" id="KW-1185">Reference proteome</keyword>
<accession>A0AA88R4B4</accession>
<feature type="compositionally biased region" description="Low complexity" evidence="1">
    <location>
        <begin position="823"/>
        <end position="843"/>
    </location>
</feature>
<protein>
    <recommendedName>
        <fullName evidence="4">Mediator of RNA polymerase II transcription subunit 33A</fullName>
    </recommendedName>
</protein>
<gene>
    <name evidence="2" type="ORF">RJ640_010394</name>
</gene>
<dbReference type="PANTHER" id="PTHR33739">
    <property type="entry name" value="OS07G0681500 PROTEIN"/>
    <property type="match status" value="1"/>
</dbReference>
<evidence type="ECO:0000313" key="3">
    <source>
        <dbReference type="Proteomes" id="UP001187471"/>
    </source>
</evidence>
<sequence length="1415" mass="154709">MECASSESESDFRERVLNTVKACQQREEPPLVWAMEAAKCVLGTAGLGLPSPELGEVVVSQLCFTNNHPSLWKFLHQALSSGLLYPLHVLSLLTSRVIPHRWSQPGAYRLYLELLSRYAFASNPSVADACRDKIIKSVDDALQLSQTYKIQVFELGHALVLSFFSIVVCLVDGILDDWGLKISVGEGHNMDVEFEGYPNFKRHEQREQIRTTNSLMALEMLGNLTDDRKAMALLRLVHLNMPEKYDGLLQRMQLLEAHNLSPSNMASASQPLIKLSANIQRALVFECQLNKRQLIGMLTSIASRKPASCCASEAGRFACWVPLDIYMENAMDGKQFPVTSAVDILAETISTLQVFNGASWHETFLALWLSALRIERDPLEGPIPHLEARLCVLLSIVPLAIAHVVEENSTFFAPILSEGMESRYKETGQGKGGIGHSSRKQGLIISLQLLGQYPALLCPPASALSSANNAAAKAINFISKSSTKNGISTSGCGNSFVKAGGDMRHLIVEACIARNLVDASAYFWPGYISASVVSQSDPSLLQRSPWSTLMDGAPLTGPLVNALLTTPASCLVEIEKLYHIALNGPEEEKSAAAKILCGASLSRGWNIQEHVVHFVVKLLSPPVPPKFTGTRSHLVDYMPMLSAILFGAASIDTVHILSLHGVVPEVAASLMPLCETFGSLVPASSQKSSTYDETSIYMVFSSAFLFLLRLWKFYRPPLEQCITGRGGAIGSELTLEYLLLLRNSRMQSSDRPVQDKMDSSSNMHILLSDRAIYIDSYPKLRTWYCQNKSCIASTLSGLSIENPVHQVAFKILNLMYGKLTRSGTVSSNSSTPSSNTTSSSPESAGEDVSPIPMLSAWEVLEAVPYVLEATLTACAHGRLSPRDLTTGLRDLVDFLPASLAAMISYFSAEVTRGVWKPVPMNGKDWPSPAANLISVESEIKEILTAAGVEFPSYSSGVSPAMLPLPMAALVSLTITFKLDKSLEYLHAVAGPALENCASGCPWPSMPIIGSLWAQKVRRWHDFIVVSSSRSIFRQNQEAVAQLLRSCFTSFLGSLHLSTSPLMSPSGVNGLLGTFISTRGLRPRVAPGFLYLRSCRTIHHVQYVNNVIVELVAEFARELSTRWASTDSPRLKSTGASLAVATATAKEVATLGASLLWVSGGLQLVQELYQETMPTWLLSARKDKLGNLRVVSRIVEGYAMAYLLVLSGAMAWGVAAKQPSWALSRRSHVIGVHMDFVAGVLDGNISLGCDPATWKAYVSCLVGLIVNFAPLWIQEVKQETLRKLANGLRGWHECELALSLLERGGAAAMDSVAELLNAFLALFPCVRDLPRKIPVRIRIKRRSTMEETGERTAEKGREKIQVINKEGAEQVKTTQESKETEPSASLKIHFTTKARETHHLSVSTISGVRFDNLYDV</sequence>
<dbReference type="GO" id="GO:2000762">
    <property type="term" value="P:regulation of phenylpropanoid metabolic process"/>
    <property type="evidence" value="ECO:0007669"/>
    <property type="project" value="InterPro"/>
</dbReference>
<comment type="caution">
    <text evidence="2">The sequence shown here is derived from an EMBL/GenBank/DDBJ whole genome shotgun (WGS) entry which is preliminary data.</text>
</comment>
<dbReference type="Proteomes" id="UP001187471">
    <property type="component" value="Unassembled WGS sequence"/>
</dbReference>
<proteinExistence type="predicted"/>
<dbReference type="InterPro" id="IPR039638">
    <property type="entry name" value="MED33A/B"/>
</dbReference>
<evidence type="ECO:0000313" key="2">
    <source>
        <dbReference type="EMBL" id="KAK2981877.1"/>
    </source>
</evidence>
<dbReference type="EMBL" id="JAVXUO010001488">
    <property type="protein sequence ID" value="KAK2981877.1"/>
    <property type="molecule type" value="Genomic_DNA"/>
</dbReference>
<evidence type="ECO:0008006" key="4">
    <source>
        <dbReference type="Google" id="ProtNLM"/>
    </source>
</evidence>
<reference evidence="2" key="1">
    <citation type="submission" date="2022-12" db="EMBL/GenBank/DDBJ databases">
        <title>Draft genome assemblies for two species of Escallonia (Escalloniales).</title>
        <authorList>
            <person name="Chanderbali A."/>
            <person name="Dervinis C."/>
            <person name="Anghel I."/>
            <person name="Soltis D."/>
            <person name="Soltis P."/>
            <person name="Zapata F."/>
        </authorList>
    </citation>
    <scope>NUCLEOTIDE SEQUENCE</scope>
    <source>
        <strain evidence="2">UCBG92.1500</strain>
        <tissue evidence="2">Leaf</tissue>
    </source>
</reference>
<feature type="region of interest" description="Disordered" evidence="1">
    <location>
        <begin position="823"/>
        <end position="847"/>
    </location>
</feature>
<dbReference type="PANTHER" id="PTHR33739:SF3">
    <property type="entry name" value="OS07G0681500 PROTEIN"/>
    <property type="match status" value="1"/>
</dbReference>
<dbReference type="GO" id="GO:0016592">
    <property type="term" value="C:mediator complex"/>
    <property type="evidence" value="ECO:0007669"/>
    <property type="project" value="InterPro"/>
</dbReference>
<evidence type="ECO:0000256" key="1">
    <source>
        <dbReference type="SAM" id="MobiDB-lite"/>
    </source>
</evidence>
<organism evidence="2 3">
    <name type="scientific">Escallonia rubra</name>
    <dbReference type="NCBI Taxonomy" id="112253"/>
    <lineage>
        <taxon>Eukaryota</taxon>
        <taxon>Viridiplantae</taxon>
        <taxon>Streptophyta</taxon>
        <taxon>Embryophyta</taxon>
        <taxon>Tracheophyta</taxon>
        <taxon>Spermatophyta</taxon>
        <taxon>Magnoliopsida</taxon>
        <taxon>eudicotyledons</taxon>
        <taxon>Gunneridae</taxon>
        <taxon>Pentapetalae</taxon>
        <taxon>asterids</taxon>
        <taxon>campanulids</taxon>
        <taxon>Escalloniales</taxon>
        <taxon>Escalloniaceae</taxon>
        <taxon>Escallonia</taxon>
    </lineage>
</organism>